<keyword evidence="1" id="KW-0732">Signal</keyword>
<dbReference type="InterPro" id="IPR036761">
    <property type="entry name" value="TTHA0802/YceI-like_sf"/>
</dbReference>
<dbReference type="EMBL" id="JBAWKB010000005">
    <property type="protein sequence ID" value="MFH6772911.1"/>
    <property type="molecule type" value="Genomic_DNA"/>
</dbReference>
<sequence>MKTKLKLLIISLVLVLINFGKLEAQNDTPQTKISYDVNVGPVYPIEGTSEHFKGFASVNDTTGVFESLNFEVDLNSFTGIHAGYLGWLANSWNNPDLKFRSNKITKVGDHWKVEGILEFRRRYAYLQINMTSKEINNDVVLDGNFTMNTHDYYNFATPSELVATWIPFNLQMVFDKPTLKKQEVNVATVNSSS</sequence>
<evidence type="ECO:0000313" key="2">
    <source>
        <dbReference type="EMBL" id="MFH6772911.1"/>
    </source>
</evidence>
<comment type="caution">
    <text evidence="2">The sequence shown here is derived from an EMBL/GenBank/DDBJ whole genome shotgun (WGS) entry which is preliminary data.</text>
</comment>
<feature type="chain" id="PRO_5045459552" description="Lipid/polyisoprenoid-binding YceI-like domain-containing protein" evidence="1">
    <location>
        <begin position="25"/>
        <end position="193"/>
    </location>
</feature>
<dbReference type="RefSeq" id="WP_344742055.1">
    <property type="nucleotide sequence ID" value="NZ_BAABAY010000007.1"/>
</dbReference>
<gene>
    <name evidence="2" type="ORF">V8G58_13290</name>
</gene>
<keyword evidence="3" id="KW-1185">Reference proteome</keyword>
<dbReference type="SUPFAM" id="SSF101874">
    <property type="entry name" value="YceI-like"/>
    <property type="match status" value="1"/>
</dbReference>
<dbReference type="Proteomes" id="UP001610100">
    <property type="component" value="Unassembled WGS sequence"/>
</dbReference>
<dbReference type="Gene3D" id="2.40.128.110">
    <property type="entry name" value="Lipid/polyisoprenoid-binding, YceI-like"/>
    <property type="match status" value="1"/>
</dbReference>
<evidence type="ECO:0008006" key="4">
    <source>
        <dbReference type="Google" id="ProtNLM"/>
    </source>
</evidence>
<accession>A0ABW7N1I8</accession>
<evidence type="ECO:0000256" key="1">
    <source>
        <dbReference type="SAM" id="SignalP"/>
    </source>
</evidence>
<evidence type="ECO:0000313" key="3">
    <source>
        <dbReference type="Proteomes" id="UP001610100"/>
    </source>
</evidence>
<protein>
    <recommendedName>
        <fullName evidence="4">Lipid/polyisoprenoid-binding YceI-like domain-containing protein</fullName>
    </recommendedName>
</protein>
<proteinExistence type="predicted"/>
<reference evidence="2 3" key="1">
    <citation type="submission" date="2024-02" db="EMBL/GenBank/DDBJ databases">
        <title>A Gaetbulibacter species isolated from tidal flats and genomic insights of their niches.</title>
        <authorList>
            <person name="Ye Y."/>
        </authorList>
    </citation>
    <scope>NUCLEOTIDE SEQUENCE [LARGE SCALE GENOMIC DNA]</scope>
    <source>
        <strain evidence="2 3">KYW382</strain>
    </source>
</reference>
<organism evidence="2 3">
    <name type="scientific">Gaetbulibacter aestuarii</name>
    <dbReference type="NCBI Taxonomy" id="1502358"/>
    <lineage>
        <taxon>Bacteria</taxon>
        <taxon>Pseudomonadati</taxon>
        <taxon>Bacteroidota</taxon>
        <taxon>Flavobacteriia</taxon>
        <taxon>Flavobacteriales</taxon>
        <taxon>Flavobacteriaceae</taxon>
        <taxon>Gaetbulibacter</taxon>
    </lineage>
</organism>
<feature type="signal peptide" evidence="1">
    <location>
        <begin position="1"/>
        <end position="24"/>
    </location>
</feature>
<name>A0ABW7N1I8_9FLAO</name>